<accession>A0A397VNY8</accession>
<dbReference type="Proteomes" id="UP000266673">
    <property type="component" value="Unassembled WGS sequence"/>
</dbReference>
<comment type="caution">
    <text evidence="1">The sequence shown here is derived from an EMBL/GenBank/DDBJ whole genome shotgun (WGS) entry which is preliminary data.</text>
</comment>
<reference evidence="1 2" key="1">
    <citation type="submission" date="2018-06" db="EMBL/GenBank/DDBJ databases">
        <title>Comparative genomics reveals the genomic features of Rhizophagus irregularis, R. cerebriforme, R. diaphanum and Gigaspora rosea, and their symbiotic lifestyle signature.</title>
        <authorList>
            <person name="Morin E."/>
            <person name="San Clemente H."/>
            <person name="Chen E.C.H."/>
            <person name="De La Providencia I."/>
            <person name="Hainaut M."/>
            <person name="Kuo A."/>
            <person name="Kohler A."/>
            <person name="Murat C."/>
            <person name="Tang N."/>
            <person name="Roy S."/>
            <person name="Loubradou J."/>
            <person name="Henrissat B."/>
            <person name="Grigoriev I.V."/>
            <person name="Corradi N."/>
            <person name="Roux C."/>
            <person name="Martin F.M."/>
        </authorList>
    </citation>
    <scope>NUCLEOTIDE SEQUENCE [LARGE SCALE GENOMIC DNA]</scope>
    <source>
        <strain evidence="1 2">DAOM 194757</strain>
    </source>
</reference>
<gene>
    <name evidence="1" type="ORF">C2G38_2139631</name>
</gene>
<dbReference type="AlphaFoldDB" id="A0A397VNY8"/>
<dbReference type="EMBL" id="QKWP01000249">
    <property type="protein sequence ID" value="RIB23662.1"/>
    <property type="molecule type" value="Genomic_DNA"/>
</dbReference>
<keyword evidence="2" id="KW-1185">Reference proteome</keyword>
<protein>
    <submittedName>
        <fullName evidence="1">Uncharacterized protein</fullName>
    </submittedName>
</protein>
<sequence length="254" mass="29156">MGLTLGLAEFYRFLFILQNGIAYNPFFVYKLIHESGHDNAKTAYNNEPEDVRNVYKYLAEIFKIGSQNIDAAHKMVRESFMLHLTKGYIEQNISKPQNEIADITFEERLQLLSYALGRQTSAETYNSLTFENLGLGVEQNLSNPQNEMTTPNFETTIEDRIHYAPGGQPAAEIYHIMSFASDNQSLVVHHNHQPVSEPILGARYVQDGVHPNHPPVFGPRLGYQHVHQPESEQRLEYQYRFVDNNGYHQDSQNP</sequence>
<organism evidence="1 2">
    <name type="scientific">Gigaspora rosea</name>
    <dbReference type="NCBI Taxonomy" id="44941"/>
    <lineage>
        <taxon>Eukaryota</taxon>
        <taxon>Fungi</taxon>
        <taxon>Fungi incertae sedis</taxon>
        <taxon>Mucoromycota</taxon>
        <taxon>Glomeromycotina</taxon>
        <taxon>Glomeromycetes</taxon>
        <taxon>Diversisporales</taxon>
        <taxon>Gigasporaceae</taxon>
        <taxon>Gigaspora</taxon>
    </lineage>
</organism>
<proteinExistence type="predicted"/>
<evidence type="ECO:0000313" key="2">
    <source>
        <dbReference type="Proteomes" id="UP000266673"/>
    </source>
</evidence>
<name>A0A397VNY8_9GLOM</name>
<evidence type="ECO:0000313" key="1">
    <source>
        <dbReference type="EMBL" id="RIB23662.1"/>
    </source>
</evidence>